<reference evidence="6 8" key="1">
    <citation type="submission" date="2015-05" db="EMBL/GenBank/DDBJ databases">
        <authorList>
            <person name="Rovetto F."/>
            <person name="Cocolin L."/>
            <person name="Illeghems K."/>
            <person name="Van Nieuwerburgh F."/>
            <person name="Houf K."/>
        </authorList>
    </citation>
    <scope>NUCLEOTIDE SEQUENCE [LARGE SCALE GENOMIC DNA]</scope>
    <source>
        <strain evidence="6 8">117434</strain>
    </source>
</reference>
<name>A0A1C0B1E4_9BACT</name>
<reference evidence="7 9" key="3">
    <citation type="submission" date="2019-09" db="EMBL/GenBank/DDBJ databases">
        <title>Taxonomic note: a critical rebuttal of the proposed division of the genus Arcobacter into six genera, emended descriptions of Arcobacter anaerophilus and the genus Arcobacter, and an assessment of genus-level boundaries for Epsilonproteobacteria using in silico genomic comparator tools.</title>
        <authorList>
            <person name="On S.L.W."/>
            <person name="Miller W.G."/>
            <person name="Biggs P."/>
            <person name="Cornelius A."/>
            <person name="Vandamme P."/>
        </authorList>
    </citation>
    <scope>NUCLEOTIDE SEQUENCE [LARGE SCALE GENOMIC DNA]</scope>
    <source>
        <strain evidence="7 9">CCUG 56899</strain>
    </source>
</reference>
<sequence>MRKVLLISLIVLFSACSSEDKSIKKENTNSNNIEEIKNEDVFKDAIVDSDMIEDEFMKKEIDAKNLYKACSSCHGEKGEFAALGVSKPINSFSKEELLISFYGYIDGTYGGSFKNIMKPHLETKSKEELELLAEYIVDLQ</sequence>
<feature type="domain" description="Cytochrome c" evidence="5">
    <location>
        <begin position="47"/>
        <end position="140"/>
    </location>
</feature>
<organism evidence="7 9">
    <name type="scientific">Arcobacter porcinus</name>
    <dbReference type="NCBI Taxonomy" id="1935204"/>
    <lineage>
        <taxon>Bacteria</taxon>
        <taxon>Pseudomonadati</taxon>
        <taxon>Campylobacterota</taxon>
        <taxon>Epsilonproteobacteria</taxon>
        <taxon>Campylobacterales</taxon>
        <taxon>Arcobacteraceae</taxon>
        <taxon>Arcobacter</taxon>
    </lineage>
</organism>
<dbReference type="EMBL" id="CP036246">
    <property type="protein sequence ID" value="QEP40100.1"/>
    <property type="molecule type" value="Genomic_DNA"/>
</dbReference>
<keyword evidence="2 4" id="KW-0479">Metal-binding</keyword>
<dbReference type="Proteomes" id="UP000093159">
    <property type="component" value="Unassembled WGS sequence"/>
</dbReference>
<keyword evidence="1 4" id="KW-0349">Heme</keyword>
<dbReference type="Pfam" id="PF00034">
    <property type="entry name" value="Cytochrom_C"/>
    <property type="match status" value="1"/>
</dbReference>
<evidence type="ECO:0000313" key="7">
    <source>
        <dbReference type="EMBL" id="QEP40100.1"/>
    </source>
</evidence>
<dbReference type="SUPFAM" id="SSF46626">
    <property type="entry name" value="Cytochrome c"/>
    <property type="match status" value="1"/>
</dbReference>
<evidence type="ECO:0000256" key="4">
    <source>
        <dbReference type="PROSITE-ProRule" id="PRU00433"/>
    </source>
</evidence>
<evidence type="ECO:0000313" key="8">
    <source>
        <dbReference type="Proteomes" id="UP000093159"/>
    </source>
</evidence>
<dbReference type="Proteomes" id="UP000322644">
    <property type="component" value="Chromosome"/>
</dbReference>
<evidence type="ECO:0000256" key="3">
    <source>
        <dbReference type="ARBA" id="ARBA00023004"/>
    </source>
</evidence>
<gene>
    <name evidence="6" type="primary">cyf_2</name>
    <name evidence="6" type="ORF">AAX28_01232</name>
    <name evidence="7" type="ORF">APORC_0478</name>
</gene>
<dbReference type="GO" id="GO:0046872">
    <property type="term" value="F:metal ion binding"/>
    <property type="evidence" value="ECO:0007669"/>
    <property type="project" value="UniProtKB-KW"/>
</dbReference>
<dbReference type="OrthoDB" id="5340148at2"/>
<evidence type="ECO:0000313" key="6">
    <source>
        <dbReference type="EMBL" id="OCL93681.1"/>
    </source>
</evidence>
<dbReference type="PROSITE" id="PS51257">
    <property type="entry name" value="PROKAR_LIPOPROTEIN"/>
    <property type="match status" value="1"/>
</dbReference>
<dbReference type="AlphaFoldDB" id="A0A1C0B1E4"/>
<keyword evidence="3 4" id="KW-0408">Iron</keyword>
<proteinExistence type="predicted"/>
<dbReference type="GO" id="GO:0009055">
    <property type="term" value="F:electron transfer activity"/>
    <property type="evidence" value="ECO:0007669"/>
    <property type="project" value="InterPro"/>
</dbReference>
<accession>A0A1C0B1E4</accession>
<dbReference type="GO" id="GO:0020037">
    <property type="term" value="F:heme binding"/>
    <property type="evidence" value="ECO:0007669"/>
    <property type="project" value="InterPro"/>
</dbReference>
<dbReference type="InterPro" id="IPR009056">
    <property type="entry name" value="Cyt_c-like_dom"/>
</dbReference>
<dbReference type="RefSeq" id="WP_066169603.1">
    <property type="nucleotide sequence ID" value="NZ_CP036246.2"/>
</dbReference>
<reference evidence="7 9" key="2">
    <citation type="submission" date="2019-09" db="EMBL/GenBank/DDBJ databases">
        <title>Complete genome sequencing of four Arcobacter species reveals a diverse suite of mobile elements.</title>
        <authorList>
            <person name="Miller W.G."/>
            <person name="Yee E."/>
            <person name="Bono J.L."/>
        </authorList>
    </citation>
    <scope>NUCLEOTIDE SEQUENCE [LARGE SCALE GENOMIC DNA]</scope>
    <source>
        <strain evidence="7 9">CCUG 56899</strain>
    </source>
</reference>
<dbReference type="InterPro" id="IPR036909">
    <property type="entry name" value="Cyt_c-like_dom_sf"/>
</dbReference>
<dbReference type="KEGG" id="apoc:APORC_0478"/>
<evidence type="ECO:0000313" key="9">
    <source>
        <dbReference type="Proteomes" id="UP000322644"/>
    </source>
</evidence>
<dbReference type="Gene3D" id="1.10.760.10">
    <property type="entry name" value="Cytochrome c-like domain"/>
    <property type="match status" value="1"/>
</dbReference>
<dbReference type="EMBL" id="LDIR01000001">
    <property type="protein sequence ID" value="OCL93681.1"/>
    <property type="molecule type" value="Genomic_DNA"/>
</dbReference>
<keyword evidence="8" id="KW-1185">Reference proteome</keyword>
<evidence type="ECO:0000259" key="5">
    <source>
        <dbReference type="PROSITE" id="PS51007"/>
    </source>
</evidence>
<dbReference type="PROSITE" id="PS51007">
    <property type="entry name" value="CYTC"/>
    <property type="match status" value="1"/>
</dbReference>
<protein>
    <submittedName>
        <fullName evidence="6 7">Cytochrome c</fullName>
    </submittedName>
</protein>
<evidence type="ECO:0000256" key="1">
    <source>
        <dbReference type="ARBA" id="ARBA00022617"/>
    </source>
</evidence>
<evidence type="ECO:0000256" key="2">
    <source>
        <dbReference type="ARBA" id="ARBA00022723"/>
    </source>
</evidence>